<evidence type="ECO:0000313" key="3">
    <source>
        <dbReference type="Proteomes" id="UP000765509"/>
    </source>
</evidence>
<name>A0A9Q3E060_9BASI</name>
<feature type="domain" description="Reverse transcriptase Ty1/copia-type" evidence="1">
    <location>
        <begin position="179"/>
        <end position="411"/>
    </location>
</feature>
<comment type="caution">
    <text evidence="2">The sequence shown here is derived from an EMBL/GenBank/DDBJ whole genome shotgun (WGS) entry which is preliminary data.</text>
</comment>
<keyword evidence="3" id="KW-1185">Reference proteome</keyword>
<dbReference type="EMBL" id="AVOT02021419">
    <property type="protein sequence ID" value="MBW0510230.1"/>
    <property type="molecule type" value="Genomic_DNA"/>
</dbReference>
<dbReference type="InterPro" id="IPR013103">
    <property type="entry name" value="RVT_2"/>
</dbReference>
<evidence type="ECO:0000313" key="2">
    <source>
        <dbReference type="EMBL" id="MBW0510230.1"/>
    </source>
</evidence>
<proteinExistence type="predicted"/>
<dbReference type="PANTHER" id="PTHR11439:SF467">
    <property type="entry name" value="INTEGRASE CATALYTIC DOMAIN-CONTAINING PROTEIN"/>
    <property type="match status" value="1"/>
</dbReference>
<sequence>MSAYCIMRISNGKIHISKHVLFDESIYPSSPNCFSSTSPLVIPFTGDEEGSEISINEDQTSIGIKESVERSQLVNNVHTHPNREVEGVDEVPSTEPVDAAEERQSVIRPRLHIIGPRHPMLISSNIDQSNILPYSRRAGALLTSVEVAPRTFRMAINSALKEVWLEAIAKELDSMDTLKVWDIVELDPYFKLVGTTWVFKIKRDHLGNITEHKARLCAQGFTQTSGVDFEKTYSPTGRLNLLCTLIAFAARNDLLFHQINVKSAFFNAPLAECVYLSIPQGLNQDQRKFCPKLKKAIYGLKQAPLAWYDCLCGWLISVNFSPCVFYWSGDLPLWLYVHIDDIAVFGRDVEPFKDKVSKEINIKDIGAADLMLGVKVTQQEDLISLDQQHFLKSLLDLYGMGDCRPVSTPLIPNQHLSSASEEELSSFNALGVSYQSAIGSINYHRAATRPDLSYAVSSLSQFLERHGINHWKAFLHVLHYLRGAQDLALTYYKGNNSGILAYSNANWGNCPDTRRSITGFLATFSGCLVIWKTRKQPTVSISTSEAEYKSLCDLSSELLWMRQWCKEVSLCDGDTAIPVHEDNQGCIDAASGNSGINGKRMKHVDIQLHFVKEAIGSSKTCLVYTPTGEMLADFLTKSVSRVTLADYSVC</sequence>
<accession>A0A9Q3E060</accession>
<dbReference type="SUPFAM" id="SSF56672">
    <property type="entry name" value="DNA/RNA polymerases"/>
    <property type="match status" value="1"/>
</dbReference>
<organism evidence="2 3">
    <name type="scientific">Austropuccinia psidii MF-1</name>
    <dbReference type="NCBI Taxonomy" id="1389203"/>
    <lineage>
        <taxon>Eukaryota</taxon>
        <taxon>Fungi</taxon>
        <taxon>Dikarya</taxon>
        <taxon>Basidiomycota</taxon>
        <taxon>Pucciniomycotina</taxon>
        <taxon>Pucciniomycetes</taxon>
        <taxon>Pucciniales</taxon>
        <taxon>Sphaerophragmiaceae</taxon>
        <taxon>Austropuccinia</taxon>
    </lineage>
</organism>
<dbReference type="InterPro" id="IPR043502">
    <property type="entry name" value="DNA/RNA_pol_sf"/>
</dbReference>
<dbReference type="Proteomes" id="UP000765509">
    <property type="component" value="Unassembled WGS sequence"/>
</dbReference>
<evidence type="ECO:0000259" key="1">
    <source>
        <dbReference type="Pfam" id="PF07727"/>
    </source>
</evidence>
<dbReference type="Pfam" id="PF07727">
    <property type="entry name" value="RVT_2"/>
    <property type="match status" value="1"/>
</dbReference>
<protein>
    <recommendedName>
        <fullName evidence="1">Reverse transcriptase Ty1/copia-type domain-containing protein</fullName>
    </recommendedName>
</protein>
<dbReference type="AlphaFoldDB" id="A0A9Q3E060"/>
<dbReference type="PANTHER" id="PTHR11439">
    <property type="entry name" value="GAG-POL-RELATED RETROTRANSPOSON"/>
    <property type="match status" value="1"/>
</dbReference>
<dbReference type="CDD" id="cd09272">
    <property type="entry name" value="RNase_HI_RT_Ty1"/>
    <property type="match status" value="1"/>
</dbReference>
<reference evidence="2" key="1">
    <citation type="submission" date="2021-03" db="EMBL/GenBank/DDBJ databases">
        <title>Draft genome sequence of rust myrtle Austropuccinia psidii MF-1, a brazilian biotype.</title>
        <authorList>
            <person name="Quecine M.C."/>
            <person name="Pachon D.M.R."/>
            <person name="Bonatelli M.L."/>
            <person name="Correr F.H."/>
            <person name="Franceschini L.M."/>
            <person name="Leite T.F."/>
            <person name="Margarido G.R.A."/>
            <person name="Almeida C.A."/>
            <person name="Ferrarezi J.A."/>
            <person name="Labate C.A."/>
        </authorList>
    </citation>
    <scope>NUCLEOTIDE SEQUENCE</scope>
    <source>
        <strain evidence="2">MF-1</strain>
    </source>
</reference>
<gene>
    <name evidence="2" type="ORF">O181_049945</name>
</gene>